<feature type="transmembrane region" description="Helical" evidence="8">
    <location>
        <begin position="388"/>
        <end position="408"/>
    </location>
</feature>
<keyword evidence="4 8" id="KW-1133">Transmembrane helix</keyword>
<keyword evidence="2" id="KW-1003">Cell membrane</keyword>
<feature type="transmembrane region" description="Helical" evidence="8">
    <location>
        <begin position="327"/>
        <end position="346"/>
    </location>
</feature>
<keyword evidence="6" id="KW-0675">Receptor</keyword>
<evidence type="ECO:0000256" key="5">
    <source>
        <dbReference type="ARBA" id="ARBA00023136"/>
    </source>
</evidence>
<keyword evidence="9" id="KW-0732">Signal</keyword>
<keyword evidence="7" id="KW-0325">Glycoprotein</keyword>
<gene>
    <name evidence="11" type="primary">LOC105230720</name>
</gene>
<evidence type="ECO:0000256" key="6">
    <source>
        <dbReference type="ARBA" id="ARBA00023170"/>
    </source>
</evidence>
<proteinExistence type="predicted"/>
<reference evidence="11" key="1">
    <citation type="submission" date="2025-08" db="UniProtKB">
        <authorList>
            <consortium name="RefSeq"/>
        </authorList>
    </citation>
    <scope>IDENTIFICATION</scope>
    <source>
        <tissue evidence="11">Adult</tissue>
    </source>
</reference>
<evidence type="ECO:0000313" key="10">
    <source>
        <dbReference type="Proteomes" id="UP001652620"/>
    </source>
</evidence>
<keyword evidence="5 8" id="KW-0472">Membrane</keyword>
<evidence type="ECO:0000256" key="8">
    <source>
        <dbReference type="SAM" id="Phobius"/>
    </source>
</evidence>
<accession>A0ABM3K8M1</accession>
<evidence type="ECO:0000256" key="3">
    <source>
        <dbReference type="ARBA" id="ARBA00022692"/>
    </source>
</evidence>
<dbReference type="Proteomes" id="UP001652620">
    <property type="component" value="Unplaced"/>
</dbReference>
<dbReference type="PANTHER" id="PTHR42643">
    <property type="entry name" value="IONOTROPIC RECEPTOR 20A-RELATED"/>
    <property type="match status" value="1"/>
</dbReference>
<feature type="transmembrane region" description="Helical" evidence="8">
    <location>
        <begin position="585"/>
        <end position="606"/>
    </location>
</feature>
<comment type="subcellular location">
    <subcellularLocation>
        <location evidence="1">Cell membrane</location>
        <topology evidence="1">Multi-pass membrane protein</topology>
    </subcellularLocation>
</comment>
<feature type="chain" id="PRO_5047040484" evidence="9">
    <location>
        <begin position="23"/>
        <end position="635"/>
    </location>
</feature>
<evidence type="ECO:0000256" key="9">
    <source>
        <dbReference type="SAM" id="SignalP"/>
    </source>
</evidence>
<dbReference type="InterPro" id="IPR052192">
    <property type="entry name" value="Insect_Ionotropic_Sensory_Rcpt"/>
</dbReference>
<organism evidence="10 11">
    <name type="scientific">Bactrocera dorsalis</name>
    <name type="common">Oriental fruit fly</name>
    <name type="synonym">Dacus dorsalis</name>
    <dbReference type="NCBI Taxonomy" id="27457"/>
    <lineage>
        <taxon>Eukaryota</taxon>
        <taxon>Metazoa</taxon>
        <taxon>Ecdysozoa</taxon>
        <taxon>Arthropoda</taxon>
        <taxon>Hexapoda</taxon>
        <taxon>Insecta</taxon>
        <taxon>Pterygota</taxon>
        <taxon>Neoptera</taxon>
        <taxon>Endopterygota</taxon>
        <taxon>Diptera</taxon>
        <taxon>Brachycera</taxon>
        <taxon>Muscomorpha</taxon>
        <taxon>Tephritoidea</taxon>
        <taxon>Tephritidae</taxon>
        <taxon>Bactrocera</taxon>
        <taxon>Bactrocera</taxon>
    </lineage>
</organism>
<evidence type="ECO:0000256" key="1">
    <source>
        <dbReference type="ARBA" id="ARBA00004651"/>
    </source>
</evidence>
<keyword evidence="3 8" id="KW-0812">Transmembrane</keyword>
<dbReference type="SUPFAM" id="SSF53850">
    <property type="entry name" value="Periplasmic binding protein-like II"/>
    <property type="match status" value="1"/>
</dbReference>
<evidence type="ECO:0000256" key="2">
    <source>
        <dbReference type="ARBA" id="ARBA00022475"/>
    </source>
</evidence>
<name>A0ABM3K8M1_BACDO</name>
<evidence type="ECO:0000256" key="7">
    <source>
        <dbReference type="ARBA" id="ARBA00023180"/>
    </source>
</evidence>
<dbReference type="GeneID" id="105230720"/>
<evidence type="ECO:0000313" key="11">
    <source>
        <dbReference type="RefSeq" id="XP_049317820.1"/>
    </source>
</evidence>
<protein>
    <submittedName>
        <fullName evidence="11">Uncharacterized protein LOC105230720</fullName>
    </submittedName>
</protein>
<sequence>MYSVLFVVLQVCVHMLFGCSTAEPEILKPVIDGQVEPTNSSHLLLEAIQREGDFSTLLLWRRKPIDCFVDLSDWRSANFTAKLIFDANYTIYLNAYFNRALLSVMCLDDFVDLNLLESMSESLQHMREVRILFLLKNFTTTQTDELEELFTYCDQQQMLNVLAVFRDFPATGRLNSFTRFPNFTLESYPWSGICYRSRLNDLQGYELLSMPSQSEPGSIVYTDAFGEKRSSGYIYHLISTFAAKLNATLTYRAPLNVGASIEISILADLTSNYELDLPIGLQMPVENVSLYAFSDIVEISNWMPMLPRSGYIERYQIYKYIFQSNTLLIDVTIFIIFSLLYTYIINGHESHVRSVKEFAYNDVIFNDKIFRGVIGLPFQLRRKRNYKFYFLFFLIFLQGLIWSTVYSAQLHAFSSQPPSGEQIKSYADLKARGIQIVLPLEEYEVLEKFMPESFMVSYRDLLLVIPELRDFYTLRKSLNTGFAYSTHSEMWAMVERQQRYFSQRLFRVSEEVQFHRQILLAVPLAENSVYRATFNEYLLEMQAYGFWHHWTTMSLFEMIKAGKLSLEDLTIPRHYEPLHFQDLHYIWLMYIFGIAIGSLCFMTEVLKEKFMQNKGPSDGQGYFTLLWKELKHMLE</sequence>
<dbReference type="RefSeq" id="XP_049317820.1">
    <property type="nucleotide sequence ID" value="XM_049461863.1"/>
</dbReference>
<feature type="signal peptide" evidence="9">
    <location>
        <begin position="1"/>
        <end position="22"/>
    </location>
</feature>
<keyword evidence="10" id="KW-1185">Reference proteome</keyword>
<evidence type="ECO:0000256" key="4">
    <source>
        <dbReference type="ARBA" id="ARBA00022989"/>
    </source>
</evidence>
<dbReference type="PANTHER" id="PTHR42643:SF41">
    <property type="entry name" value="IONOTROPIC RECEPTOR 20A-RELATED"/>
    <property type="match status" value="1"/>
</dbReference>